<dbReference type="Gene3D" id="3.40.50.720">
    <property type="entry name" value="NAD(P)-binding Rossmann-like Domain"/>
    <property type="match status" value="1"/>
</dbReference>
<dbReference type="GO" id="GO:0005737">
    <property type="term" value="C:cytoplasm"/>
    <property type="evidence" value="ECO:0007669"/>
    <property type="project" value="TreeGrafter"/>
</dbReference>
<dbReference type="PANTHER" id="PTHR48079">
    <property type="entry name" value="PROTEIN YEEZ"/>
    <property type="match status" value="1"/>
</dbReference>
<name>A0A931N2C9_9NOCA</name>
<comment type="caution">
    <text evidence="2">The sequence shown here is derived from an EMBL/GenBank/DDBJ whole genome shotgun (WGS) entry which is preliminary data.</text>
</comment>
<dbReference type="PANTHER" id="PTHR48079:SF6">
    <property type="entry name" value="NAD(P)-BINDING DOMAIN-CONTAINING PROTEIN-RELATED"/>
    <property type="match status" value="1"/>
</dbReference>
<accession>A0A931N2C9</accession>
<organism evidence="2 3">
    <name type="scientific">Nocardia bovistercoris</name>
    <dbReference type="NCBI Taxonomy" id="2785916"/>
    <lineage>
        <taxon>Bacteria</taxon>
        <taxon>Bacillati</taxon>
        <taxon>Actinomycetota</taxon>
        <taxon>Actinomycetes</taxon>
        <taxon>Mycobacteriales</taxon>
        <taxon>Nocardiaceae</taxon>
        <taxon>Nocardia</taxon>
    </lineage>
</organism>
<evidence type="ECO:0000259" key="1">
    <source>
        <dbReference type="Pfam" id="PF01370"/>
    </source>
</evidence>
<dbReference type="InterPro" id="IPR001509">
    <property type="entry name" value="Epimerase_deHydtase"/>
</dbReference>
<feature type="domain" description="NAD-dependent epimerase/dehydratase" evidence="1">
    <location>
        <begin position="4"/>
        <end position="222"/>
    </location>
</feature>
<protein>
    <submittedName>
        <fullName evidence="2">NAD-dependent epimerase/dehydratase family protein</fullName>
    </submittedName>
</protein>
<evidence type="ECO:0000313" key="2">
    <source>
        <dbReference type="EMBL" id="MBH0776779.1"/>
    </source>
</evidence>
<proteinExistence type="predicted"/>
<dbReference type="SUPFAM" id="SSF51735">
    <property type="entry name" value="NAD(P)-binding Rossmann-fold domains"/>
    <property type="match status" value="1"/>
</dbReference>
<dbReference type="GO" id="GO:0004029">
    <property type="term" value="F:aldehyde dehydrogenase (NAD+) activity"/>
    <property type="evidence" value="ECO:0007669"/>
    <property type="project" value="TreeGrafter"/>
</dbReference>
<gene>
    <name evidence="2" type="ORF">IT779_10830</name>
</gene>
<dbReference type="AlphaFoldDB" id="A0A931N2C9"/>
<sequence length="336" mass="35920">MRCVVTGASGFVGVNLVRALVAAGHDVVAIDRVRRGPDADTVTWSEVDILDAAAMAPVFDGAEVVYHLAAVIALSKRQEQAAFAVNVTGARAVAEAARVAGVRRLVQCSSLAAFDPRQGGVPDERRPRSLAPELPAYHRTKALGELEVLAEVERGLDAVICNPTGIFGPEDYGPSRLNNMLLSAARGRLPVGVRSDFDMVDVRDIALGLIAAGEHGRSGENYLLSGHTTDFVHVLSLAARLCGRRPPLMSFPVGVLSGVTRVLEPVGDLLGRDELSRGATEALRLPPVVDGSKARRELGYAPRPTDDTVRDLIVHFIDTDRLRPRAKNLLAADRVL</sequence>
<dbReference type="EMBL" id="JADMLG010000003">
    <property type="protein sequence ID" value="MBH0776779.1"/>
    <property type="molecule type" value="Genomic_DNA"/>
</dbReference>
<keyword evidence="3" id="KW-1185">Reference proteome</keyword>
<dbReference type="InterPro" id="IPR036291">
    <property type="entry name" value="NAD(P)-bd_dom_sf"/>
</dbReference>
<evidence type="ECO:0000313" key="3">
    <source>
        <dbReference type="Proteomes" id="UP000655751"/>
    </source>
</evidence>
<dbReference type="Proteomes" id="UP000655751">
    <property type="component" value="Unassembled WGS sequence"/>
</dbReference>
<dbReference type="Pfam" id="PF01370">
    <property type="entry name" value="Epimerase"/>
    <property type="match status" value="1"/>
</dbReference>
<reference evidence="2" key="1">
    <citation type="submission" date="2020-11" db="EMBL/GenBank/DDBJ databases">
        <title>Nocardia NEAU-351.nov., a novel actinomycete isolated from the cow dung.</title>
        <authorList>
            <person name="Zhang X."/>
        </authorList>
    </citation>
    <scope>NUCLEOTIDE SEQUENCE</scope>
    <source>
        <strain evidence="2">NEAU-351</strain>
    </source>
</reference>
<dbReference type="InterPro" id="IPR051783">
    <property type="entry name" value="NAD(P)-dependent_oxidoreduct"/>
</dbReference>